<evidence type="ECO:0000256" key="7">
    <source>
        <dbReference type="ARBA" id="ARBA00023163"/>
    </source>
</evidence>
<proteinExistence type="predicted"/>
<keyword evidence="3" id="KW-0863">Zinc-finger</keyword>
<evidence type="ECO:0000313" key="11">
    <source>
        <dbReference type="EMBL" id="KAK6644697.1"/>
    </source>
</evidence>
<dbReference type="AlphaFoldDB" id="A0AAN8XT35"/>
<dbReference type="GO" id="GO:0006357">
    <property type="term" value="P:regulation of transcription by RNA polymerase II"/>
    <property type="evidence" value="ECO:0007669"/>
    <property type="project" value="TreeGrafter"/>
</dbReference>
<evidence type="ECO:0000313" key="12">
    <source>
        <dbReference type="Proteomes" id="UP001372834"/>
    </source>
</evidence>
<keyword evidence="5" id="KW-0805">Transcription regulation</keyword>
<dbReference type="GO" id="GO:0008270">
    <property type="term" value="F:zinc ion binding"/>
    <property type="evidence" value="ECO:0007669"/>
    <property type="project" value="UniProtKB-KW"/>
</dbReference>
<evidence type="ECO:0000256" key="4">
    <source>
        <dbReference type="ARBA" id="ARBA00022833"/>
    </source>
</evidence>
<evidence type="ECO:0000256" key="8">
    <source>
        <dbReference type="ARBA" id="ARBA00023242"/>
    </source>
</evidence>
<keyword evidence="8" id="KW-0539">Nucleus</keyword>
<accession>A0AAN8XT35</accession>
<name>A0AAN8XT35_POLSC</name>
<dbReference type="PANTHER" id="PTHR13006">
    <property type="entry name" value="PAPILLOMAVIRUS REGULATORY FACTOR PRF-1"/>
    <property type="match status" value="1"/>
</dbReference>
<dbReference type="InterPro" id="IPR052253">
    <property type="entry name" value="CR1/CR2-DNA-binding_regulator"/>
</dbReference>
<keyword evidence="4" id="KW-0862">Zinc</keyword>
<dbReference type="SMART" id="SM01366">
    <property type="entry name" value="c-clamp"/>
    <property type="match status" value="1"/>
</dbReference>
<keyword evidence="6" id="KW-0238">DNA-binding</keyword>
<evidence type="ECO:0000256" key="5">
    <source>
        <dbReference type="ARBA" id="ARBA00023015"/>
    </source>
</evidence>
<protein>
    <recommendedName>
        <fullName evidence="10">C2H2-type domain-containing protein</fullName>
    </recommendedName>
</protein>
<keyword evidence="7" id="KW-0804">Transcription</keyword>
<sequence>MIRNENLATDPTGASLGCAQGNGGNGEDFWGVEPAKSSVVVTPQGKAEDCKGGRQRQIDEEDRYGHAEVKRNHAKGRHTCRGWNSLLGHLQISPPPLSSCPSSSPGGPSFVDLTLEKTRTGLLCVGLSEKLDFLSLMNSPERRETKAFILEDSERKKRFILGGVKKGQPEIVRVGNLRRCGDVLFSPVTSFDAFYRTSQPHFAVDSPYYVMNIDIMSNNSKRFIDKTVTVRHKEKDESGEKRTAELDSSIARGYPQVIEFRCTWPGCCYSVCDLPSIEYHVRQTHLGPKKETDLDDLSDHEEEFYYTEVEVSRADVMTNVTMTPPVHPHKDMCRPSHEDPDYQKTRGYPIVRSSSNTPTANTPWSSFTKQMKLGNSYTGVQPDVSNRSNKTFSFGSSEMSWQQTSLSASAPNKINVSKTPGSPTRKARGETKKCRKVYGMEHRELWCTQCKWKKACSRFGD</sequence>
<dbReference type="PROSITE" id="PS00028">
    <property type="entry name" value="ZINC_FINGER_C2H2_1"/>
    <property type="match status" value="1"/>
</dbReference>
<reference evidence="11 12" key="1">
    <citation type="submission" date="2023-10" db="EMBL/GenBank/DDBJ databases">
        <title>Genomes of two closely related lineages of the louse Polyplax serrata with different host specificities.</title>
        <authorList>
            <person name="Martinu J."/>
            <person name="Tarabai H."/>
            <person name="Stefka J."/>
            <person name="Hypsa V."/>
        </authorList>
    </citation>
    <scope>NUCLEOTIDE SEQUENCE [LARGE SCALE GENOMIC DNA]</scope>
    <source>
        <strain evidence="11">HR10_N</strain>
    </source>
</reference>
<dbReference type="GO" id="GO:0005634">
    <property type="term" value="C:nucleus"/>
    <property type="evidence" value="ECO:0007669"/>
    <property type="project" value="UniProtKB-SubCell"/>
</dbReference>
<organism evidence="11 12">
    <name type="scientific">Polyplax serrata</name>
    <name type="common">Common mouse louse</name>
    <dbReference type="NCBI Taxonomy" id="468196"/>
    <lineage>
        <taxon>Eukaryota</taxon>
        <taxon>Metazoa</taxon>
        <taxon>Ecdysozoa</taxon>
        <taxon>Arthropoda</taxon>
        <taxon>Hexapoda</taxon>
        <taxon>Insecta</taxon>
        <taxon>Pterygota</taxon>
        <taxon>Neoptera</taxon>
        <taxon>Paraneoptera</taxon>
        <taxon>Psocodea</taxon>
        <taxon>Troctomorpha</taxon>
        <taxon>Phthiraptera</taxon>
        <taxon>Anoplura</taxon>
        <taxon>Polyplacidae</taxon>
        <taxon>Polyplax</taxon>
    </lineage>
</organism>
<dbReference type="PANTHER" id="PTHR13006:SF9">
    <property type="entry name" value="GLUCOSE TRANSPORTER 4 ENHANCER FACTOR, ISOFORM G"/>
    <property type="match status" value="1"/>
</dbReference>
<dbReference type="Proteomes" id="UP001372834">
    <property type="component" value="Unassembled WGS sequence"/>
</dbReference>
<evidence type="ECO:0000256" key="1">
    <source>
        <dbReference type="ARBA" id="ARBA00004123"/>
    </source>
</evidence>
<dbReference type="InterPro" id="IPR013087">
    <property type="entry name" value="Znf_C2H2_type"/>
</dbReference>
<comment type="caution">
    <text evidence="11">The sequence shown here is derived from an EMBL/GenBank/DDBJ whole genome shotgun (WGS) entry which is preliminary data.</text>
</comment>
<gene>
    <name evidence="11" type="ORF">RUM43_000965</name>
</gene>
<feature type="compositionally biased region" description="Polar residues" evidence="9">
    <location>
        <begin position="405"/>
        <end position="422"/>
    </location>
</feature>
<dbReference type="GO" id="GO:0000978">
    <property type="term" value="F:RNA polymerase II cis-regulatory region sequence-specific DNA binding"/>
    <property type="evidence" value="ECO:0007669"/>
    <property type="project" value="TreeGrafter"/>
</dbReference>
<keyword evidence="2" id="KW-0479">Metal-binding</keyword>
<evidence type="ECO:0000256" key="3">
    <source>
        <dbReference type="ARBA" id="ARBA00022771"/>
    </source>
</evidence>
<feature type="region of interest" description="Disordered" evidence="9">
    <location>
        <begin position="405"/>
        <end position="428"/>
    </location>
</feature>
<evidence type="ECO:0000256" key="2">
    <source>
        <dbReference type="ARBA" id="ARBA00022723"/>
    </source>
</evidence>
<comment type="subcellular location">
    <subcellularLocation>
        <location evidence="1">Nucleus</location>
    </subcellularLocation>
</comment>
<evidence type="ECO:0000256" key="9">
    <source>
        <dbReference type="SAM" id="MobiDB-lite"/>
    </source>
</evidence>
<evidence type="ECO:0000256" key="6">
    <source>
        <dbReference type="ARBA" id="ARBA00023125"/>
    </source>
</evidence>
<dbReference type="GO" id="GO:0003700">
    <property type="term" value="F:DNA-binding transcription factor activity"/>
    <property type="evidence" value="ECO:0007669"/>
    <property type="project" value="TreeGrafter"/>
</dbReference>
<evidence type="ECO:0000259" key="10">
    <source>
        <dbReference type="PROSITE" id="PS00028"/>
    </source>
</evidence>
<feature type="domain" description="C2H2-type" evidence="10">
    <location>
        <begin position="262"/>
        <end position="285"/>
    </location>
</feature>
<dbReference type="EMBL" id="JAWJWE010000001">
    <property type="protein sequence ID" value="KAK6644697.1"/>
    <property type="molecule type" value="Genomic_DNA"/>
</dbReference>